<dbReference type="Gene3D" id="2.40.30.10">
    <property type="entry name" value="Translation factors"/>
    <property type="match status" value="1"/>
</dbReference>
<gene>
    <name evidence="7" type="primary">selB</name>
    <name evidence="7" type="ORF">GCM10010307_07100</name>
</gene>
<dbReference type="SUPFAM" id="SSF52540">
    <property type="entry name" value="P-loop containing nucleoside triphosphate hydrolases"/>
    <property type="match status" value="1"/>
</dbReference>
<dbReference type="Pfam" id="PF00009">
    <property type="entry name" value="GTP_EFTU"/>
    <property type="match status" value="1"/>
</dbReference>
<keyword evidence="2" id="KW-0963">Cytoplasm</keyword>
<accession>A0ABN3QC28</accession>
<dbReference type="CDD" id="cd04171">
    <property type="entry name" value="SelB"/>
    <property type="match status" value="1"/>
</dbReference>
<dbReference type="RefSeq" id="WP_344387412.1">
    <property type="nucleotide sequence ID" value="NZ_BAAASJ010000007.1"/>
</dbReference>
<evidence type="ECO:0000256" key="4">
    <source>
        <dbReference type="ARBA" id="ARBA00022917"/>
    </source>
</evidence>
<dbReference type="InterPro" id="IPR015191">
    <property type="entry name" value="SelB_WHD4"/>
</dbReference>
<keyword evidence="5" id="KW-0342">GTP-binding</keyword>
<dbReference type="Gene3D" id="3.40.50.300">
    <property type="entry name" value="P-loop containing nucleotide triphosphate hydrolases"/>
    <property type="match status" value="1"/>
</dbReference>
<dbReference type="GO" id="GO:0003746">
    <property type="term" value="F:translation elongation factor activity"/>
    <property type="evidence" value="ECO:0007669"/>
    <property type="project" value="UniProtKB-KW"/>
</dbReference>
<dbReference type="InterPro" id="IPR000795">
    <property type="entry name" value="T_Tr_GTP-bd_dom"/>
</dbReference>
<dbReference type="PANTHER" id="PTHR42854">
    <property type="entry name" value="EUKARYOTIC TRANSLATION INITIATION FACTOR 2 SUBUNIT 3 FAMILY MEMBER"/>
    <property type="match status" value="1"/>
</dbReference>
<keyword evidence="4" id="KW-0648">Protein biosynthesis</keyword>
<dbReference type="Pfam" id="PF25461">
    <property type="entry name" value="Beta-barrel_SelB"/>
    <property type="match status" value="1"/>
</dbReference>
<organism evidence="7 8">
    <name type="scientific">Streptomyces vastus</name>
    <dbReference type="NCBI Taxonomy" id="285451"/>
    <lineage>
        <taxon>Bacteria</taxon>
        <taxon>Bacillati</taxon>
        <taxon>Actinomycetota</taxon>
        <taxon>Actinomycetes</taxon>
        <taxon>Kitasatosporales</taxon>
        <taxon>Streptomycetaceae</taxon>
        <taxon>Streptomyces</taxon>
    </lineage>
</organism>
<protein>
    <submittedName>
        <fullName evidence="7">Selenocysteine-specific translation elongation factor</fullName>
    </submittedName>
</protein>
<comment type="subcellular location">
    <subcellularLocation>
        <location evidence="1">Cytoplasm</location>
    </subcellularLocation>
</comment>
<keyword evidence="3" id="KW-0547">Nucleotide-binding</keyword>
<dbReference type="InterPro" id="IPR004535">
    <property type="entry name" value="Transl_elong_SelB"/>
</dbReference>
<proteinExistence type="predicted"/>
<keyword evidence="7" id="KW-0251">Elongation factor</keyword>
<evidence type="ECO:0000256" key="5">
    <source>
        <dbReference type="ARBA" id="ARBA00023134"/>
    </source>
</evidence>
<dbReference type="Proteomes" id="UP001500151">
    <property type="component" value="Unassembled WGS sequence"/>
</dbReference>
<dbReference type="InterPro" id="IPR009000">
    <property type="entry name" value="Transl_B-barrel_sf"/>
</dbReference>
<evidence type="ECO:0000259" key="6">
    <source>
        <dbReference type="PROSITE" id="PS51722"/>
    </source>
</evidence>
<evidence type="ECO:0000256" key="2">
    <source>
        <dbReference type="ARBA" id="ARBA00022490"/>
    </source>
</evidence>
<dbReference type="Pfam" id="PF09107">
    <property type="entry name" value="WHD_3rd_SelB"/>
    <property type="match status" value="1"/>
</dbReference>
<evidence type="ECO:0000256" key="1">
    <source>
        <dbReference type="ARBA" id="ARBA00004496"/>
    </source>
</evidence>
<dbReference type="NCBIfam" id="TIGR00475">
    <property type="entry name" value="selB"/>
    <property type="match status" value="1"/>
</dbReference>
<evidence type="ECO:0000313" key="8">
    <source>
        <dbReference type="Proteomes" id="UP001500151"/>
    </source>
</evidence>
<name>A0ABN3QC28_9ACTN</name>
<dbReference type="InterPro" id="IPR050543">
    <property type="entry name" value="eIF2G"/>
</dbReference>
<reference evidence="7 8" key="1">
    <citation type="journal article" date="2019" name="Int. J. Syst. Evol. Microbiol.">
        <title>The Global Catalogue of Microorganisms (GCM) 10K type strain sequencing project: providing services to taxonomists for standard genome sequencing and annotation.</title>
        <authorList>
            <consortium name="The Broad Institute Genomics Platform"/>
            <consortium name="The Broad Institute Genome Sequencing Center for Infectious Disease"/>
            <person name="Wu L."/>
            <person name="Ma J."/>
        </authorList>
    </citation>
    <scope>NUCLEOTIDE SEQUENCE [LARGE SCALE GENOMIC DNA]</scope>
    <source>
        <strain evidence="7 8">JCM 4524</strain>
    </source>
</reference>
<sequence>MAMRVVATAGHVDHGKSTLVGALTGMQTDRLTEEKRRGLSVDLGFAWTRLPSGETVAFVDVPGHRRFVSSMLAGVGAVPAVMFVVAADEGWMPQSDEHLAALDALGVQHGLLAITRSDLADPEEARQEALEKIAATSLGTVESVSVSAPQREGLDQLQQALERMVAKLPSPPADGPVRLWVDRSFTIKGAGTVATGTLQAGSLCLDEELEVAGKNTSVTIRGLQSLGESIPKATALARVAVNLRGARPDDIPRGEALITPGRWLTSKVVDVRLRGEVAEELPLQLVMHIGAAAVPVRVRRLDEETARLTLNRALTLRIGDLALLRNPGAHQIAAGVTVLDVRPPALVRRGAAAARARTLREMTGTPDGAAEVRRRGMVRADELVAMGADVPAPPIAGWVIDPDRWASLKCELEEVVANYAHDHPLDRGIPIGAATRRLELPDQRLVTELVASPMVIREGRILPKEVGPQLPAPLLAAVERLRSDLSRTPFLAPEAGRLEELELNRRGLHAAVRAGALLKVTEGIYLLPEADAEAVRVLSELPQPFTVSQARRALATTRRIAVPLLELLASQGRAERLGNGGHRIVPD</sequence>
<dbReference type="InterPro" id="IPR027417">
    <property type="entry name" value="P-loop_NTPase"/>
</dbReference>
<dbReference type="EMBL" id="BAAASJ010000007">
    <property type="protein sequence ID" value="GAA2622486.1"/>
    <property type="molecule type" value="Genomic_DNA"/>
</dbReference>
<dbReference type="InterPro" id="IPR036388">
    <property type="entry name" value="WH-like_DNA-bd_sf"/>
</dbReference>
<dbReference type="SUPFAM" id="SSF50447">
    <property type="entry name" value="Translation proteins"/>
    <property type="match status" value="1"/>
</dbReference>
<feature type="domain" description="Tr-type G" evidence="6">
    <location>
        <begin position="1"/>
        <end position="172"/>
    </location>
</feature>
<dbReference type="InterPro" id="IPR057335">
    <property type="entry name" value="Beta-barrel_SelB"/>
</dbReference>
<comment type="caution">
    <text evidence="7">The sequence shown here is derived from an EMBL/GenBank/DDBJ whole genome shotgun (WGS) entry which is preliminary data.</text>
</comment>
<evidence type="ECO:0000313" key="7">
    <source>
        <dbReference type="EMBL" id="GAA2622486.1"/>
    </source>
</evidence>
<dbReference type="PROSITE" id="PS51722">
    <property type="entry name" value="G_TR_2"/>
    <property type="match status" value="1"/>
</dbReference>
<dbReference type="Gene3D" id="1.10.10.10">
    <property type="entry name" value="Winged helix-like DNA-binding domain superfamily/Winged helix DNA-binding domain"/>
    <property type="match status" value="1"/>
</dbReference>
<dbReference type="PANTHER" id="PTHR42854:SF3">
    <property type="entry name" value="EUKARYOTIC TRANSLATION INITIATION FACTOR 2 SUBUNIT 3-RELATED"/>
    <property type="match status" value="1"/>
</dbReference>
<evidence type="ECO:0000256" key="3">
    <source>
        <dbReference type="ARBA" id="ARBA00022741"/>
    </source>
</evidence>
<keyword evidence="8" id="KW-1185">Reference proteome</keyword>